<feature type="domain" description="PilY1 beta-propeller" evidence="8">
    <location>
        <begin position="830"/>
        <end position="1121"/>
    </location>
</feature>
<evidence type="ECO:0000256" key="2">
    <source>
        <dbReference type="ARBA" id="ARBA00008387"/>
    </source>
</evidence>
<dbReference type="EMBL" id="JARYGX010000023">
    <property type="protein sequence ID" value="MDH7454170.1"/>
    <property type="molecule type" value="Genomic_DNA"/>
</dbReference>
<dbReference type="InterPro" id="IPR008707">
    <property type="entry name" value="B-propeller_PilY1"/>
</dbReference>
<protein>
    <submittedName>
        <fullName evidence="9">PilC/PilY family type IV pilus protein</fullName>
    </submittedName>
</protein>
<comment type="subcellular location">
    <subcellularLocation>
        <location evidence="1">Fimbrium</location>
    </subcellularLocation>
</comment>
<proteinExistence type="inferred from homology"/>
<evidence type="ECO:0000256" key="4">
    <source>
        <dbReference type="ARBA" id="ARBA00022723"/>
    </source>
</evidence>
<dbReference type="RefSeq" id="WP_280943372.1">
    <property type="nucleotide sequence ID" value="NZ_JARYGX010000023.1"/>
</dbReference>
<keyword evidence="3" id="KW-1029">Fimbrium biogenesis</keyword>
<keyword evidence="6" id="KW-0281">Fimbrium</keyword>
<reference evidence="9" key="2">
    <citation type="submission" date="2023-04" db="EMBL/GenBank/DDBJ databases">
        <authorList>
            <person name="Sun J.-Q."/>
        </authorList>
    </citation>
    <scope>NUCLEOTIDE SEQUENCE</scope>
    <source>
        <strain evidence="9">CC-YY355</strain>
    </source>
</reference>
<organism evidence="9 10">
    <name type="scientific">Luteimonas composti</name>
    <dbReference type="NCBI Taxonomy" id="398257"/>
    <lineage>
        <taxon>Bacteria</taxon>
        <taxon>Pseudomonadati</taxon>
        <taxon>Pseudomonadota</taxon>
        <taxon>Gammaproteobacteria</taxon>
        <taxon>Lysobacterales</taxon>
        <taxon>Lysobacteraceae</taxon>
        <taxon>Luteimonas</taxon>
    </lineage>
</organism>
<dbReference type="InterPro" id="IPR011047">
    <property type="entry name" value="Quinoprotein_ADH-like_sf"/>
</dbReference>
<evidence type="ECO:0000256" key="6">
    <source>
        <dbReference type="ARBA" id="ARBA00023263"/>
    </source>
</evidence>
<evidence type="ECO:0000259" key="7">
    <source>
        <dbReference type="Pfam" id="PF04151"/>
    </source>
</evidence>
<keyword evidence="5" id="KW-0106">Calcium</keyword>
<feature type="domain" description="Peptidase C-terminal archaeal/bacterial" evidence="7">
    <location>
        <begin position="244"/>
        <end position="313"/>
    </location>
</feature>
<reference evidence="9" key="1">
    <citation type="journal article" date="2007" name="Int. J. Syst. Evol. Microbiol.">
        <title>Luteimonas composti sp. nov., a moderately thermophilic bacterium isolated from food waste.</title>
        <authorList>
            <person name="Young C.C."/>
            <person name="Kampfer P."/>
            <person name="Chen W.M."/>
            <person name="Yen W.S."/>
            <person name="Arun A.B."/>
            <person name="Lai W.A."/>
            <person name="Shen F.T."/>
            <person name="Rekha P.D."/>
            <person name="Lin K.Y."/>
            <person name="Chou J.H."/>
        </authorList>
    </citation>
    <scope>NUCLEOTIDE SEQUENCE</scope>
    <source>
        <strain evidence="9">CC-YY355</strain>
    </source>
</reference>
<dbReference type="Gene3D" id="2.60.120.380">
    <property type="match status" value="1"/>
</dbReference>
<evidence type="ECO:0000313" key="9">
    <source>
        <dbReference type="EMBL" id="MDH7454170.1"/>
    </source>
</evidence>
<sequence length="1274" mass="134246">MKKTTSSKSHAMGRPVSYAPAPIRAAAMAFFATMLAWPASANFVIPDDPLTTGSRVPPNILFILDDSGSMAFDAMPASAVSNTWTTRTYVHNAVYYNPAKDYQPWVGADGHQLTGGTDYDAVYGSFNLVGGNTIDLADENSCRRYNKNQTPVGTDEFTSGGTEVCGGTQTFYVPKNTANTDPTYLGTQANYYRFQILPDRRVIRSELLAYSSDNTPGDPSTDTLGDSGTGTINAGSYRPAWNSWVIDVPANAYNLVISSSGGGGSGRAADLYVRRGADPTTGQYDHRGIASGNAEVVTVASPLEARYHVRLYAQTNFTGRVTVTYSYETRDGSTGCSISSSGTAWRNCTEITPTGRTAAAERQNYATWFSYHRTRMKAAKAGASAAFSELGNNVRVGFRTIWQRNGGQTTTNWPRQAVPIPVEYNDGLFEDVTISGTTHDNRSKWYSRLHNSIGQSGTPLHGALHQAGQYFSSDAATGPYGPQSGSAQLACRQNFTILTTDGYWNDWSNYPSGSRVGNADGTSSDTINEPSTGASYTYTASAPFSDSHGGSEGTLADVAMHYWKTDLREGMRNIVPTNGSTNPAFWQHMVTFGLSIGLTGNTGFRSVGEVPADYNAWPDPMPSENATRIDDLLHAAVNSRGAFVAASDPDEFTEGLRSALAAIVERTGSFSNVAANSTSLDAGTRVFQANYVSSVWTGELRSQPVSVSGGAETVDCSGPNQPANGWCASKGIPSSGRKVYTSNGHFDGVTRTPTTSNAIPLAFPSNATTAQLASLQRQGPLLPAPVSGANNAAYIAGARTLEQSQTGGYLRNRNHLLGDIIGSSPAFVPETNTIYVGANDGMLHAIDAANGNELFAYLPGIINWKALGNLSRPDYSHQYFVDGPVVVSSRQQTPGQNILVGALGKGGKGLFALDVTTPASFGASANIEWERADTPLGNMGLVLGRPILARVNDATAGKNAVLLGNGLNSTSGRAALIVLDLATGDVIREIAVGPTGTSNGLSAPTGVLGPDGRTLAYVYAGDMLGNVWKFDLTSAAPAEWSGTSLFTASAGGVSQPITGALTIATHPLTNQRWIFFGTGRYITAEDVGSVATQSMYGFVDDGTAIVRAGTGANLTQRTVEVTTGVTNGYPVRGFQEKTPLPAGSKGWFIDLPVAGERVVQDAQVVATFLITASIIPTGDACESGGSGFINALDAFTGTSAGGSYFDLDGDGTTTDEVVGDRPVGSVNVGGGMPTLPNLLRGRFVVGGSAGSDVRGTRTLSPRWDRASWREIRGE</sequence>
<evidence type="ECO:0000256" key="1">
    <source>
        <dbReference type="ARBA" id="ARBA00004561"/>
    </source>
</evidence>
<comment type="similarity">
    <text evidence="2">Belongs to the PilY1 family.</text>
</comment>
<dbReference type="Gene3D" id="2.130.10.10">
    <property type="entry name" value="YVTN repeat-like/Quinoprotein amine dehydrogenase"/>
    <property type="match status" value="1"/>
</dbReference>
<evidence type="ECO:0000256" key="3">
    <source>
        <dbReference type="ARBA" id="ARBA00022558"/>
    </source>
</evidence>
<dbReference type="Pfam" id="PF05567">
    <property type="entry name" value="T4P_PilY1"/>
    <property type="match status" value="1"/>
</dbReference>
<keyword evidence="10" id="KW-1185">Reference proteome</keyword>
<keyword evidence="4" id="KW-0479">Metal-binding</keyword>
<evidence type="ECO:0000313" key="10">
    <source>
        <dbReference type="Proteomes" id="UP001160550"/>
    </source>
</evidence>
<dbReference type="Pfam" id="PF04151">
    <property type="entry name" value="PPC"/>
    <property type="match status" value="1"/>
</dbReference>
<comment type="caution">
    <text evidence="9">The sequence shown here is derived from an EMBL/GenBank/DDBJ whole genome shotgun (WGS) entry which is preliminary data.</text>
</comment>
<gene>
    <name evidence="9" type="ORF">QF205_13970</name>
</gene>
<name>A0ABT6MU80_9GAMM</name>
<dbReference type="SUPFAM" id="SSF50998">
    <property type="entry name" value="Quinoprotein alcohol dehydrogenase-like"/>
    <property type="match status" value="1"/>
</dbReference>
<evidence type="ECO:0000259" key="8">
    <source>
        <dbReference type="Pfam" id="PF05567"/>
    </source>
</evidence>
<accession>A0ABT6MU80</accession>
<dbReference type="InterPro" id="IPR007280">
    <property type="entry name" value="Peptidase_C_arc/bac"/>
</dbReference>
<dbReference type="Proteomes" id="UP001160550">
    <property type="component" value="Unassembled WGS sequence"/>
</dbReference>
<evidence type="ECO:0000256" key="5">
    <source>
        <dbReference type="ARBA" id="ARBA00022837"/>
    </source>
</evidence>
<dbReference type="InterPro" id="IPR015943">
    <property type="entry name" value="WD40/YVTN_repeat-like_dom_sf"/>
</dbReference>